<dbReference type="InterPro" id="IPR000719">
    <property type="entry name" value="Prot_kinase_dom"/>
</dbReference>
<dbReference type="Proteomes" id="UP000245119">
    <property type="component" value="Linkage Group LG11"/>
</dbReference>
<dbReference type="Gene3D" id="1.10.510.10">
    <property type="entry name" value="Transferase(Phosphotransferase) domain 1"/>
    <property type="match status" value="1"/>
</dbReference>
<feature type="domain" description="C-type lectin" evidence="10">
    <location>
        <begin position="596"/>
        <end position="730"/>
    </location>
</feature>
<sequence length="1108" mass="125693">MCRQQPDELSGGGERGGGRVDIADLRSRVRLHHHQKPPSHLRLLLRLFHHHRHRRGREVLEHRTAFAGACALDDEVHGGGPLPDLRLSHRSLLRQRCQLERRLLCGWRFRCLQGNLYQQRLLQQEPDVGGRRRKIPVRPLGAVFMFTCRHSDYLDHQREAATERAVARTLRSQRSVEEGGSVDENADRNIDTFHRLSYSILFLHNSLRFTARGLDIRTASAETMASVLLAILAAVIVVRADLQTRWKRSRDHEIIAGPRQVVHPVTSHLTPISCAERCSSFNWCSAFVINYPAGTCELFEMNVMLLDFSSSPPDSSFELWKRANNDNFLNWCPVDEGFVLSQAAQFCFLVVDNITNNWIESRDECEKRGLTLVVPDTALKMSILINTIWFAIGRDSKVFYIGAARPISDLFGWWTGDVTMFDWITGSPIDKDILKPFWASGQPNNDNNKQHCLTVSGLLSHLLSDKCCSDDFYFVCEKHRQYQDLDPVFLFNRVRVGLWVLMRENEIITGTRQVVHQVTSDLSPLSCVLRCSSFAGCVAVVTNYPVGKCELMERNVTLLDISSSAPDTSFVHWEKENNDNFLNWCPVDDGFVLSPAAQFCFLVVDNITNNWTDNKLECEKRGLTLVVPDTSLKMKILLTAIWTTPGRESKIFHIGAARPISDLSGRWTGDAAMFDWISGSRIDKDFLKPFWASGQPNNDNDSQHCLTVAGNLNNLLNDKECFEDNYFICEKRLTMEGQVKVRAEHFDKVSMIGEGTFGKVFLVFKINGWDYGRLYAMKKAKKTEDRKRMDNLLNELKVLKSVREKRFLASLNYAFEDPTHLNFVFDFVNGGDLYTHVSRRGSLCESCVKFYVGELVLALRYLHKLGIVHRDVKLENILIDSSGHVILTDFGFSKFLSSCQIPSSESCGTLRYMAPEAIQAGGHGYPVDWWAVGVVSYELLTGHCPFTAHEDENENYFASIISAIRGSTPSYPSTFSKEDFYYVAPAMQQPPTQWAEPPYPHVLPCTSTLCGSCLSATRSSLGSLGLSITRCRELDMGLDVSSMQALRPRACKRVRFELDGARPSQDLTEVDQTKVHLDMMAKDQVSNKRCRVDHSFVREVLSFPREVL</sequence>
<evidence type="ECO:0000259" key="9">
    <source>
        <dbReference type="PROSITE" id="PS50011"/>
    </source>
</evidence>
<dbReference type="PANTHER" id="PTHR24351">
    <property type="entry name" value="RIBOSOMAL PROTEIN S6 KINASE"/>
    <property type="match status" value="1"/>
</dbReference>
<keyword evidence="7" id="KW-1015">Disulfide bond</keyword>
<evidence type="ECO:0000256" key="2">
    <source>
        <dbReference type="ARBA" id="ARBA00022553"/>
    </source>
</evidence>
<dbReference type="SMART" id="SM00034">
    <property type="entry name" value="CLECT"/>
    <property type="match status" value="2"/>
</dbReference>
<keyword evidence="3" id="KW-0808">Transferase</keyword>
<dbReference type="InterPro" id="IPR045270">
    <property type="entry name" value="STKc_AGC"/>
</dbReference>
<dbReference type="SMART" id="SM00220">
    <property type="entry name" value="S_TKc"/>
    <property type="match status" value="1"/>
</dbReference>
<dbReference type="InterPro" id="IPR016187">
    <property type="entry name" value="CTDL_fold"/>
</dbReference>
<keyword evidence="5" id="KW-0418">Kinase</keyword>
<dbReference type="EMBL" id="PZQS01000011">
    <property type="protein sequence ID" value="PVD22188.1"/>
    <property type="molecule type" value="Genomic_DNA"/>
</dbReference>
<gene>
    <name evidence="11" type="ORF">C0Q70_17993</name>
</gene>
<evidence type="ECO:0000256" key="8">
    <source>
        <dbReference type="PROSITE-ProRule" id="PRU10141"/>
    </source>
</evidence>
<dbReference type="InterPro" id="IPR008271">
    <property type="entry name" value="Ser/Thr_kinase_AS"/>
</dbReference>
<evidence type="ECO:0000256" key="1">
    <source>
        <dbReference type="ARBA" id="ARBA00022527"/>
    </source>
</evidence>
<dbReference type="PROSITE" id="PS00107">
    <property type="entry name" value="PROTEIN_KINASE_ATP"/>
    <property type="match status" value="1"/>
</dbReference>
<proteinExistence type="predicted"/>
<dbReference type="Gene3D" id="3.30.200.20">
    <property type="entry name" value="Phosphorylase Kinase, domain 1"/>
    <property type="match status" value="1"/>
</dbReference>
<evidence type="ECO:0000313" key="12">
    <source>
        <dbReference type="Proteomes" id="UP000245119"/>
    </source>
</evidence>
<evidence type="ECO:0000313" key="11">
    <source>
        <dbReference type="EMBL" id="PVD22188.1"/>
    </source>
</evidence>
<dbReference type="SUPFAM" id="SSF56436">
    <property type="entry name" value="C-type lectin-like"/>
    <property type="match status" value="2"/>
</dbReference>
<evidence type="ECO:0000259" key="10">
    <source>
        <dbReference type="PROSITE" id="PS50041"/>
    </source>
</evidence>
<dbReference type="Pfam" id="PF00069">
    <property type="entry name" value="Pkinase"/>
    <property type="match status" value="1"/>
</dbReference>
<keyword evidence="4 8" id="KW-0547">Nucleotide-binding</keyword>
<dbReference type="GO" id="GO:0004674">
    <property type="term" value="F:protein serine/threonine kinase activity"/>
    <property type="evidence" value="ECO:0007669"/>
    <property type="project" value="UniProtKB-KW"/>
</dbReference>
<dbReference type="CDD" id="cd00037">
    <property type="entry name" value="CLECT"/>
    <property type="match status" value="2"/>
</dbReference>
<dbReference type="STRING" id="400727.A0A2T7NM00"/>
<feature type="binding site" evidence="8">
    <location>
        <position position="778"/>
    </location>
    <ligand>
        <name>ATP</name>
        <dbReference type="ChEBI" id="CHEBI:30616"/>
    </ligand>
</feature>
<accession>A0A2T7NM00</accession>
<keyword evidence="12" id="KW-1185">Reference proteome</keyword>
<comment type="caution">
    <text evidence="11">The sequence shown here is derived from an EMBL/GenBank/DDBJ whole genome shotgun (WGS) entry which is preliminary data.</text>
</comment>
<feature type="domain" description="Protein kinase" evidence="9">
    <location>
        <begin position="746"/>
        <end position="1108"/>
    </location>
</feature>
<dbReference type="InterPro" id="IPR001304">
    <property type="entry name" value="C-type_lectin-like"/>
</dbReference>
<evidence type="ECO:0000256" key="6">
    <source>
        <dbReference type="ARBA" id="ARBA00022840"/>
    </source>
</evidence>
<evidence type="ECO:0000256" key="4">
    <source>
        <dbReference type="ARBA" id="ARBA00022741"/>
    </source>
</evidence>
<dbReference type="InterPro" id="IPR011009">
    <property type="entry name" value="Kinase-like_dom_sf"/>
</dbReference>
<dbReference type="OrthoDB" id="7357196at2759"/>
<keyword evidence="2" id="KW-0597">Phosphoprotein</keyword>
<dbReference type="CDD" id="cd05123">
    <property type="entry name" value="STKc_AGC"/>
    <property type="match status" value="1"/>
</dbReference>
<dbReference type="InterPro" id="IPR016186">
    <property type="entry name" value="C-type_lectin-like/link_sf"/>
</dbReference>
<name>A0A2T7NM00_POMCA</name>
<dbReference type="AlphaFoldDB" id="A0A2T7NM00"/>
<dbReference type="PROSITE" id="PS00108">
    <property type="entry name" value="PROTEIN_KINASE_ST"/>
    <property type="match status" value="1"/>
</dbReference>
<evidence type="ECO:0000256" key="5">
    <source>
        <dbReference type="ARBA" id="ARBA00022777"/>
    </source>
</evidence>
<protein>
    <recommendedName>
        <fullName evidence="13">Protein kinase domain-containing protein</fullName>
    </recommendedName>
</protein>
<dbReference type="PROSITE" id="PS00615">
    <property type="entry name" value="C_TYPE_LECTIN_1"/>
    <property type="match status" value="2"/>
</dbReference>
<dbReference type="Gene3D" id="3.10.100.10">
    <property type="entry name" value="Mannose-Binding Protein A, subunit A"/>
    <property type="match status" value="2"/>
</dbReference>
<keyword evidence="6 8" id="KW-0067">ATP-binding</keyword>
<evidence type="ECO:0000256" key="3">
    <source>
        <dbReference type="ARBA" id="ARBA00022679"/>
    </source>
</evidence>
<dbReference type="InterPro" id="IPR018378">
    <property type="entry name" value="C-type_lectin_CS"/>
</dbReference>
<evidence type="ECO:0000256" key="7">
    <source>
        <dbReference type="ARBA" id="ARBA00023157"/>
    </source>
</evidence>
<dbReference type="InterPro" id="IPR017441">
    <property type="entry name" value="Protein_kinase_ATP_BS"/>
</dbReference>
<dbReference type="GO" id="GO:0005524">
    <property type="term" value="F:ATP binding"/>
    <property type="evidence" value="ECO:0007669"/>
    <property type="project" value="UniProtKB-UniRule"/>
</dbReference>
<reference evidence="11 12" key="1">
    <citation type="submission" date="2018-04" db="EMBL/GenBank/DDBJ databases">
        <title>The genome of golden apple snail Pomacea canaliculata provides insight into stress tolerance and invasive adaptation.</title>
        <authorList>
            <person name="Liu C."/>
            <person name="Liu B."/>
            <person name="Ren Y."/>
            <person name="Zhang Y."/>
            <person name="Wang H."/>
            <person name="Li S."/>
            <person name="Jiang F."/>
            <person name="Yin L."/>
            <person name="Zhang G."/>
            <person name="Qian W."/>
            <person name="Fan W."/>
        </authorList>
    </citation>
    <scope>NUCLEOTIDE SEQUENCE [LARGE SCALE GENOMIC DNA]</scope>
    <source>
        <strain evidence="11">SZHN2017</strain>
        <tissue evidence="11">Muscle</tissue>
    </source>
</reference>
<dbReference type="PROSITE" id="PS50041">
    <property type="entry name" value="C_TYPE_LECTIN_2"/>
    <property type="match status" value="2"/>
</dbReference>
<feature type="domain" description="C-type lectin" evidence="10">
    <location>
        <begin position="343"/>
        <end position="477"/>
    </location>
</feature>
<dbReference type="Pfam" id="PF00059">
    <property type="entry name" value="Lectin_C"/>
    <property type="match status" value="2"/>
</dbReference>
<dbReference type="PROSITE" id="PS50011">
    <property type="entry name" value="PROTEIN_KINASE_DOM"/>
    <property type="match status" value="1"/>
</dbReference>
<dbReference type="SUPFAM" id="SSF56112">
    <property type="entry name" value="Protein kinase-like (PK-like)"/>
    <property type="match status" value="1"/>
</dbReference>
<evidence type="ECO:0008006" key="13">
    <source>
        <dbReference type="Google" id="ProtNLM"/>
    </source>
</evidence>
<organism evidence="11 12">
    <name type="scientific">Pomacea canaliculata</name>
    <name type="common">Golden apple snail</name>
    <dbReference type="NCBI Taxonomy" id="400727"/>
    <lineage>
        <taxon>Eukaryota</taxon>
        <taxon>Metazoa</taxon>
        <taxon>Spiralia</taxon>
        <taxon>Lophotrochozoa</taxon>
        <taxon>Mollusca</taxon>
        <taxon>Gastropoda</taxon>
        <taxon>Caenogastropoda</taxon>
        <taxon>Architaenioglossa</taxon>
        <taxon>Ampullarioidea</taxon>
        <taxon>Ampullariidae</taxon>
        <taxon>Pomacea</taxon>
    </lineage>
</organism>
<keyword evidence="1" id="KW-0723">Serine/threonine-protein kinase</keyword>